<dbReference type="AlphaFoldDB" id="A0A368GR52"/>
<dbReference type="InterPro" id="IPR008758">
    <property type="entry name" value="Peptidase_S28"/>
</dbReference>
<dbReference type="InterPro" id="IPR029058">
    <property type="entry name" value="AB_hydrolase_fold"/>
</dbReference>
<dbReference type="EMBL" id="JOJR01000100">
    <property type="protein sequence ID" value="RCN45495.1"/>
    <property type="molecule type" value="Genomic_DNA"/>
</dbReference>
<comment type="caution">
    <text evidence="7">The sequence shown here is derived from an EMBL/GenBank/DDBJ whole genome shotgun (WGS) entry which is preliminary data.</text>
</comment>
<reference evidence="7 8" key="1">
    <citation type="submission" date="2014-10" db="EMBL/GenBank/DDBJ databases">
        <title>Draft genome of the hookworm Ancylostoma caninum.</title>
        <authorList>
            <person name="Mitreva M."/>
        </authorList>
    </citation>
    <scope>NUCLEOTIDE SEQUENCE [LARGE SCALE GENOMIC DNA]</scope>
    <source>
        <strain evidence="7 8">Baltimore</strain>
    </source>
</reference>
<dbReference type="GO" id="GO:0006508">
    <property type="term" value="P:proteolysis"/>
    <property type="evidence" value="ECO:0007669"/>
    <property type="project" value="UniProtKB-KW"/>
</dbReference>
<dbReference type="Pfam" id="PF05577">
    <property type="entry name" value="Peptidase_S28"/>
    <property type="match status" value="1"/>
</dbReference>
<dbReference type="Gene3D" id="3.40.50.1820">
    <property type="entry name" value="alpha/beta hydrolase"/>
    <property type="match status" value="1"/>
</dbReference>
<evidence type="ECO:0008006" key="9">
    <source>
        <dbReference type="Google" id="ProtNLM"/>
    </source>
</evidence>
<evidence type="ECO:0000256" key="6">
    <source>
        <dbReference type="SAM" id="MobiDB-lite"/>
    </source>
</evidence>
<comment type="similarity">
    <text evidence="1">Belongs to the peptidase S28 family.</text>
</comment>
<keyword evidence="2" id="KW-0645">Protease</keyword>
<name>A0A368GR52_ANCCA</name>
<feature type="compositionally biased region" description="Basic and acidic residues" evidence="6">
    <location>
        <begin position="12"/>
        <end position="25"/>
    </location>
</feature>
<keyword evidence="3" id="KW-0732">Signal</keyword>
<dbReference type="Proteomes" id="UP000252519">
    <property type="component" value="Unassembled WGS sequence"/>
</dbReference>
<evidence type="ECO:0000256" key="4">
    <source>
        <dbReference type="ARBA" id="ARBA00022801"/>
    </source>
</evidence>
<dbReference type="GO" id="GO:0070008">
    <property type="term" value="F:serine-type exopeptidase activity"/>
    <property type="evidence" value="ECO:0007669"/>
    <property type="project" value="InterPro"/>
</dbReference>
<dbReference type="OrthoDB" id="1735038at2759"/>
<protein>
    <recommendedName>
        <fullName evidence="9">Serine carboxypeptidase S28</fullName>
    </recommendedName>
</protein>
<sequence>MQTDDDNFLMRNPDEGQDPPRDSNAKTDYFQQKLDHFDDSSTETSRQRYFYNFKYTNGSRNIKAVFLRLGGEGPLHISTVSNEATPMMMWAKQYGAAVFSLEHRFYGVSRPKPYVC</sequence>
<proteinExistence type="inferred from homology"/>
<gene>
    <name evidence="7" type="ORF">ANCCAN_08495</name>
</gene>
<evidence type="ECO:0000256" key="3">
    <source>
        <dbReference type="ARBA" id="ARBA00022729"/>
    </source>
</evidence>
<keyword evidence="5" id="KW-0325">Glycoprotein</keyword>
<feature type="region of interest" description="Disordered" evidence="6">
    <location>
        <begin position="1"/>
        <end position="26"/>
    </location>
</feature>
<evidence type="ECO:0000313" key="8">
    <source>
        <dbReference type="Proteomes" id="UP000252519"/>
    </source>
</evidence>
<dbReference type="PANTHER" id="PTHR11010">
    <property type="entry name" value="PROTEASE S28 PRO-X CARBOXYPEPTIDASE-RELATED"/>
    <property type="match status" value="1"/>
</dbReference>
<dbReference type="GO" id="GO:0008239">
    <property type="term" value="F:dipeptidyl-peptidase activity"/>
    <property type="evidence" value="ECO:0007669"/>
    <property type="project" value="TreeGrafter"/>
</dbReference>
<organism evidence="7 8">
    <name type="scientific">Ancylostoma caninum</name>
    <name type="common">Dog hookworm</name>
    <dbReference type="NCBI Taxonomy" id="29170"/>
    <lineage>
        <taxon>Eukaryota</taxon>
        <taxon>Metazoa</taxon>
        <taxon>Ecdysozoa</taxon>
        <taxon>Nematoda</taxon>
        <taxon>Chromadorea</taxon>
        <taxon>Rhabditida</taxon>
        <taxon>Rhabditina</taxon>
        <taxon>Rhabditomorpha</taxon>
        <taxon>Strongyloidea</taxon>
        <taxon>Ancylostomatidae</taxon>
        <taxon>Ancylostomatinae</taxon>
        <taxon>Ancylostoma</taxon>
    </lineage>
</organism>
<accession>A0A368GR52</accession>
<evidence type="ECO:0000256" key="2">
    <source>
        <dbReference type="ARBA" id="ARBA00022670"/>
    </source>
</evidence>
<keyword evidence="8" id="KW-1185">Reference proteome</keyword>
<evidence type="ECO:0000256" key="1">
    <source>
        <dbReference type="ARBA" id="ARBA00011079"/>
    </source>
</evidence>
<dbReference type="PANTHER" id="PTHR11010:SF101">
    <property type="entry name" value="SERINE PROTEASE F56F10.1-RELATED"/>
    <property type="match status" value="1"/>
</dbReference>
<evidence type="ECO:0000313" key="7">
    <source>
        <dbReference type="EMBL" id="RCN45495.1"/>
    </source>
</evidence>
<keyword evidence="4" id="KW-0378">Hydrolase</keyword>
<evidence type="ECO:0000256" key="5">
    <source>
        <dbReference type="ARBA" id="ARBA00023180"/>
    </source>
</evidence>